<sequence length="132" mass="15897">MEILITLAIISIPVINILWVRYFQIYPLSYFDIENVQRVAKCEGLEWRVRVFSLSGITSPEWTKINTRQLEAFKSELQRRKKYTATIRDGINQEEKRDLDFLIVVMYFSIFIYEAYSLTLLWSWFVIPFRNK</sequence>
<dbReference type="RefSeq" id="WP_226453191.1">
    <property type="nucleotide sequence ID" value="NZ_JAKWGX010000076.1"/>
</dbReference>
<evidence type="ECO:0000313" key="2">
    <source>
        <dbReference type="EMBL" id="KLY22766.1"/>
    </source>
</evidence>
<dbReference type="EMBL" id="LEUS01000033">
    <property type="protein sequence ID" value="KLY22766.1"/>
    <property type="molecule type" value="Genomic_DNA"/>
</dbReference>
<gene>
    <name evidence="2" type="ORF">SK91_06053</name>
</gene>
<accession>A0ABR5G5G5</accession>
<keyword evidence="1" id="KW-1133">Transmembrane helix</keyword>
<keyword evidence="1" id="KW-0812">Transmembrane</keyword>
<organism evidence="2 3">
    <name type="scientific">Klebsiella michiganensis</name>
    <dbReference type="NCBI Taxonomy" id="1134687"/>
    <lineage>
        <taxon>Bacteria</taxon>
        <taxon>Pseudomonadati</taxon>
        <taxon>Pseudomonadota</taxon>
        <taxon>Gammaproteobacteria</taxon>
        <taxon>Enterobacterales</taxon>
        <taxon>Enterobacteriaceae</taxon>
        <taxon>Klebsiella/Raoultella group</taxon>
        <taxon>Klebsiella</taxon>
    </lineage>
</organism>
<feature type="transmembrane region" description="Helical" evidence="1">
    <location>
        <begin position="6"/>
        <end position="23"/>
    </location>
</feature>
<keyword evidence="3" id="KW-1185">Reference proteome</keyword>
<evidence type="ECO:0000256" key="1">
    <source>
        <dbReference type="SAM" id="Phobius"/>
    </source>
</evidence>
<keyword evidence="1" id="KW-0472">Membrane</keyword>
<reference evidence="2 3" key="1">
    <citation type="submission" date="2015-06" db="EMBL/GenBank/DDBJ databases">
        <title>The Genome Sequence of None.</title>
        <authorList>
            <consortium name="The Broad Institute Genomics Platform"/>
            <consortium name="The Broad Institute Genome Sequencing Center for Infectious Disease"/>
            <person name="Earl A.M."/>
            <person name="Onderdonk A.B."/>
            <person name="Kirby J."/>
            <person name="Ferraro M.J."/>
            <person name="Huang S."/>
            <person name="Spencer M."/>
            <person name="Fodor A."/>
            <person name="Hooper D."/>
            <person name="Dekker J."/>
            <person name="O'Brien T."/>
            <person name="Quan V."/>
            <person name="Gombosev A."/>
            <person name="Delaney M."/>
            <person name="DuBois A."/>
            <person name="Ernst C."/>
            <person name="Kim D.S."/>
            <person name="Rossman W."/>
            <person name="Gohs F."/>
            <person name="Petruso H."/>
            <person name="Nozar T."/>
            <person name="Mougeot F."/>
            <person name="Manson-McGuire A."/>
            <person name="Young S."/>
            <person name="Abouelleil A."/>
            <person name="Cao P."/>
            <person name="Chapman S.B."/>
            <person name="Griggs A."/>
            <person name="Priest M."/>
            <person name="Shea T."/>
            <person name="Wortman I."/>
            <person name="Wortman J.R."/>
            <person name="Nusbaum C."/>
            <person name="Birren B."/>
        </authorList>
    </citation>
    <scope>NUCLEOTIDE SEQUENCE [LARGE SCALE GENOMIC DNA]</scope>
    <source>
        <strain evidence="2 3">MGH87</strain>
    </source>
</reference>
<protein>
    <submittedName>
        <fullName evidence="2">Uncharacterized protein</fullName>
    </submittedName>
</protein>
<dbReference type="Proteomes" id="UP000036305">
    <property type="component" value="Unassembled WGS sequence"/>
</dbReference>
<feature type="transmembrane region" description="Helical" evidence="1">
    <location>
        <begin position="101"/>
        <end position="127"/>
    </location>
</feature>
<name>A0ABR5G5G5_9ENTR</name>
<evidence type="ECO:0000313" key="3">
    <source>
        <dbReference type="Proteomes" id="UP000036305"/>
    </source>
</evidence>
<proteinExistence type="predicted"/>
<comment type="caution">
    <text evidence="2">The sequence shown here is derived from an EMBL/GenBank/DDBJ whole genome shotgun (WGS) entry which is preliminary data.</text>
</comment>